<evidence type="ECO:0000313" key="4">
    <source>
        <dbReference type="Proteomes" id="UP001055172"/>
    </source>
</evidence>
<keyword evidence="4" id="KW-1185">Reference proteome</keyword>
<evidence type="ECO:0000313" key="3">
    <source>
        <dbReference type="EMBL" id="GJC85580.1"/>
    </source>
</evidence>
<evidence type="ECO:0000259" key="2">
    <source>
        <dbReference type="PROSITE" id="PS51352"/>
    </source>
</evidence>
<dbReference type="AlphaFoldDB" id="A0AA37GR11"/>
<comment type="caution">
    <text evidence="3">The sequence shown here is derived from an EMBL/GenBank/DDBJ whole genome shotgun (WGS) entry which is preliminary data.</text>
</comment>
<dbReference type="PROSITE" id="PS51352">
    <property type="entry name" value="THIOREDOXIN_2"/>
    <property type="match status" value="1"/>
</dbReference>
<dbReference type="Gene3D" id="3.40.30.10">
    <property type="entry name" value="Glutaredoxin"/>
    <property type="match status" value="1"/>
</dbReference>
<reference evidence="3 4" key="1">
    <citation type="submission" date="2021-07" db="EMBL/GenBank/DDBJ databases">
        <title>Genome data of Colletotrichum spaethianum.</title>
        <authorList>
            <person name="Utami Y.D."/>
            <person name="Hiruma K."/>
        </authorList>
    </citation>
    <scope>NUCLEOTIDE SEQUENCE [LARGE SCALE GENOMIC DNA]</scope>
    <source>
        <strain evidence="3 4">MAFF 242679</strain>
    </source>
</reference>
<dbReference type="InterPro" id="IPR013766">
    <property type="entry name" value="Thioredoxin_domain"/>
</dbReference>
<evidence type="ECO:0000256" key="1">
    <source>
        <dbReference type="SAM" id="MobiDB-lite"/>
    </source>
</evidence>
<accession>A0AA37GR11</accession>
<feature type="region of interest" description="Disordered" evidence="1">
    <location>
        <begin position="173"/>
        <end position="205"/>
    </location>
</feature>
<sequence length="227" mass="24288">MQLLRHTARTALRGCDTPLANGARIPPFKQPIAAAVASFSTSRSRPAKNQIYASVRRPDDFHTYQLLSSSSRTPLITLWTTSWCGTCRVVAPLIRSIVESGVGEAEGGVGYCTVEFDSPDVMSGGLGMTYMITSIPTLLSFDNQEAQIQTKVHDAKKLTDRAFLEEWIRTEARRHGQRGGGGGPAASSAGCSAASNDPDGQSPVRRASNDVMYLTCLPANGRLGCPA</sequence>
<dbReference type="InterPro" id="IPR036249">
    <property type="entry name" value="Thioredoxin-like_sf"/>
</dbReference>
<organism evidence="3 4">
    <name type="scientific">Colletotrichum liriopes</name>
    <dbReference type="NCBI Taxonomy" id="708192"/>
    <lineage>
        <taxon>Eukaryota</taxon>
        <taxon>Fungi</taxon>
        <taxon>Dikarya</taxon>
        <taxon>Ascomycota</taxon>
        <taxon>Pezizomycotina</taxon>
        <taxon>Sordariomycetes</taxon>
        <taxon>Hypocreomycetidae</taxon>
        <taxon>Glomerellales</taxon>
        <taxon>Glomerellaceae</taxon>
        <taxon>Colletotrichum</taxon>
        <taxon>Colletotrichum spaethianum species complex</taxon>
    </lineage>
</organism>
<feature type="compositionally biased region" description="Low complexity" evidence="1">
    <location>
        <begin position="185"/>
        <end position="195"/>
    </location>
</feature>
<dbReference type="SUPFAM" id="SSF52833">
    <property type="entry name" value="Thioredoxin-like"/>
    <property type="match status" value="1"/>
</dbReference>
<dbReference type="Pfam" id="PF00085">
    <property type="entry name" value="Thioredoxin"/>
    <property type="match status" value="1"/>
</dbReference>
<dbReference type="Proteomes" id="UP001055172">
    <property type="component" value="Unassembled WGS sequence"/>
</dbReference>
<gene>
    <name evidence="3" type="ORF">ColLi_08418</name>
</gene>
<dbReference type="EMBL" id="BPPX01000018">
    <property type="protein sequence ID" value="GJC85580.1"/>
    <property type="molecule type" value="Genomic_DNA"/>
</dbReference>
<name>A0AA37GR11_9PEZI</name>
<proteinExistence type="predicted"/>
<feature type="domain" description="Thioredoxin" evidence="2">
    <location>
        <begin position="19"/>
        <end position="173"/>
    </location>
</feature>
<protein>
    <submittedName>
        <fullName evidence="3">Thioredoxin</fullName>
    </submittedName>
</protein>